<evidence type="ECO:0000313" key="1">
    <source>
        <dbReference type="EMBL" id="MBV7276439.1"/>
    </source>
</evidence>
<comment type="caution">
    <text evidence="1">The sequence shown here is derived from an EMBL/GenBank/DDBJ whole genome shotgun (WGS) entry which is preliminary data.</text>
</comment>
<dbReference type="AlphaFoldDB" id="A0A949X4G2"/>
<dbReference type="Proteomes" id="UP000694308">
    <property type="component" value="Unassembled WGS sequence"/>
</dbReference>
<keyword evidence="2" id="KW-1185">Reference proteome</keyword>
<dbReference type="EMBL" id="JAEEGC010000178">
    <property type="protein sequence ID" value="MBV7276439.1"/>
    <property type="molecule type" value="Genomic_DNA"/>
</dbReference>
<gene>
    <name evidence="1" type="ORF">I6U48_26520</name>
</gene>
<accession>A0A949X4G2</accession>
<proteinExistence type="predicted"/>
<protein>
    <submittedName>
        <fullName evidence="1">Uncharacterized protein</fullName>
    </submittedName>
</protein>
<reference evidence="1" key="1">
    <citation type="submission" date="2020-12" db="EMBL/GenBank/DDBJ databases">
        <title>Clostridium thailandense sp. nov., a novel acetogenic bacterium isolated from peat land soil in Thailand.</title>
        <authorList>
            <person name="Chaikitkaew S."/>
            <person name="Birkeland N.K."/>
        </authorList>
    </citation>
    <scope>NUCLEOTIDE SEQUENCE</scope>
    <source>
        <strain evidence="1">PL3</strain>
    </source>
</reference>
<sequence length="92" mass="10629">MELTEEQKIMLQRIWNVLKDKFIMFIGETRSKDISAITVISNIGSETFNLFYYNTTEEATIAKEFIEFAVNTIVVTKSFAQTIDGVEKKYGF</sequence>
<name>A0A949X4G2_9CLOT</name>
<dbReference type="RefSeq" id="WP_218323520.1">
    <property type="nucleotide sequence ID" value="NZ_JAEEGC010000178.1"/>
</dbReference>
<organism evidence="1 2">
    <name type="scientific">Clostridium thailandense</name>
    <dbReference type="NCBI Taxonomy" id="2794346"/>
    <lineage>
        <taxon>Bacteria</taxon>
        <taxon>Bacillati</taxon>
        <taxon>Bacillota</taxon>
        <taxon>Clostridia</taxon>
        <taxon>Eubacteriales</taxon>
        <taxon>Clostridiaceae</taxon>
        <taxon>Clostridium</taxon>
    </lineage>
</organism>
<evidence type="ECO:0000313" key="2">
    <source>
        <dbReference type="Proteomes" id="UP000694308"/>
    </source>
</evidence>